<dbReference type="AlphaFoldDB" id="A0A2K8T3Z5"/>
<reference evidence="1 2" key="1">
    <citation type="submission" date="2017-11" db="EMBL/GenBank/DDBJ databases">
        <title>Complete genome of a free-living desiccation-tolerant cyanobacterium and its photosynthetic adaptation to extreme terrestrial habitat.</title>
        <authorList>
            <person name="Shang J."/>
        </authorList>
    </citation>
    <scope>NUCLEOTIDE SEQUENCE [LARGE SCALE GENOMIC DNA]</scope>
    <source>
        <strain evidence="1 2">CCNUN1</strain>
    </source>
</reference>
<evidence type="ECO:0000313" key="1">
    <source>
        <dbReference type="EMBL" id="AUB42340.1"/>
    </source>
</evidence>
<sequence>MTAIAYFLWLELLEYQRSQLKPTGFNLDKSYIGNSICERSCYSH</sequence>
<proteinExistence type="predicted"/>
<evidence type="ECO:0000313" key="2">
    <source>
        <dbReference type="Proteomes" id="UP000232003"/>
    </source>
</evidence>
<dbReference type="KEGG" id="nfl:COO91_08463"/>
<dbReference type="Proteomes" id="UP000232003">
    <property type="component" value="Chromosome"/>
</dbReference>
<dbReference type="EMBL" id="CP024785">
    <property type="protein sequence ID" value="AUB42340.1"/>
    <property type="molecule type" value="Genomic_DNA"/>
</dbReference>
<protein>
    <submittedName>
        <fullName evidence="1">Uncharacterized protein</fullName>
    </submittedName>
</protein>
<keyword evidence="2" id="KW-1185">Reference proteome</keyword>
<accession>A0A2K8T3Z5</accession>
<gene>
    <name evidence="1" type="ORF">COO91_08463</name>
</gene>
<organism evidence="1 2">
    <name type="scientific">Nostoc flagelliforme CCNUN1</name>
    <dbReference type="NCBI Taxonomy" id="2038116"/>
    <lineage>
        <taxon>Bacteria</taxon>
        <taxon>Bacillati</taxon>
        <taxon>Cyanobacteriota</taxon>
        <taxon>Cyanophyceae</taxon>
        <taxon>Nostocales</taxon>
        <taxon>Nostocaceae</taxon>
        <taxon>Nostoc</taxon>
    </lineage>
</organism>
<name>A0A2K8T3Z5_9NOSO</name>